<dbReference type="GO" id="GO:0051539">
    <property type="term" value="F:4 iron, 4 sulfur cluster binding"/>
    <property type="evidence" value="ECO:0007669"/>
    <property type="project" value="UniProtKB-KW"/>
</dbReference>
<dbReference type="SFLD" id="SFLDS00029">
    <property type="entry name" value="Radical_SAM"/>
    <property type="match status" value="1"/>
</dbReference>
<dbReference type="CDD" id="cd01335">
    <property type="entry name" value="Radical_SAM"/>
    <property type="match status" value="1"/>
</dbReference>
<evidence type="ECO:0000313" key="12">
    <source>
        <dbReference type="Proteomes" id="UP000001426"/>
    </source>
</evidence>
<dbReference type="SUPFAM" id="SSF102114">
    <property type="entry name" value="Radical SAM enzymes"/>
    <property type="match status" value="1"/>
</dbReference>
<dbReference type="Pfam" id="PF02310">
    <property type="entry name" value="B12-binding"/>
    <property type="match status" value="1"/>
</dbReference>
<dbReference type="Pfam" id="PF04055">
    <property type="entry name" value="Radical_SAM"/>
    <property type="match status" value="1"/>
</dbReference>
<dbReference type="InterPro" id="IPR034466">
    <property type="entry name" value="Methyltransferase_Class_B"/>
</dbReference>
<dbReference type="InterPro" id="IPR007197">
    <property type="entry name" value="rSAM"/>
</dbReference>
<feature type="region of interest" description="Disordered" evidence="8">
    <location>
        <begin position="613"/>
        <end position="633"/>
    </location>
</feature>
<dbReference type="SUPFAM" id="SSF52242">
    <property type="entry name" value="Cobalamin (vitamin B12)-binding domain"/>
    <property type="match status" value="1"/>
</dbReference>
<dbReference type="PANTHER" id="PTHR43409">
    <property type="entry name" value="ANAEROBIC MAGNESIUM-PROTOPORPHYRIN IX MONOMETHYL ESTER CYCLASE-RELATED"/>
    <property type="match status" value="1"/>
</dbReference>
<evidence type="ECO:0000256" key="1">
    <source>
        <dbReference type="ARBA" id="ARBA00001966"/>
    </source>
</evidence>
<keyword evidence="2" id="KW-0489">Methyltransferase</keyword>
<dbReference type="EMBL" id="CP116810">
    <property type="protein sequence ID" value="WCL93726.1"/>
    <property type="molecule type" value="Genomic_DNA"/>
</dbReference>
<dbReference type="SMART" id="SM00729">
    <property type="entry name" value="Elp3"/>
    <property type="match status" value="1"/>
</dbReference>
<evidence type="ECO:0000256" key="3">
    <source>
        <dbReference type="ARBA" id="ARBA00022679"/>
    </source>
</evidence>
<dbReference type="PANTHER" id="PTHR43409:SF7">
    <property type="entry name" value="BLL1977 PROTEIN"/>
    <property type="match status" value="1"/>
</dbReference>
<reference evidence="11 12" key="1">
    <citation type="journal article" date="2004" name="Nat. Biotechnol.">
        <title>Complete genome sequence of the metabolically versatile photosynthetic bacterium Rhodopseudomonas palustris.</title>
        <authorList>
            <person name="Larimer F.W."/>
            <person name="Chain P."/>
            <person name="Hauser L."/>
            <person name="Lamerdin J."/>
            <person name="Malfatti S."/>
            <person name="Do L."/>
            <person name="Land M.L."/>
            <person name="Pelletier D.A."/>
            <person name="Beatty J.T."/>
            <person name="Lang A.S."/>
            <person name="Tabita F.R."/>
            <person name="Gibson J.L."/>
            <person name="Hanson T.E."/>
            <person name="Bobst C."/>
            <person name="Torres J.L."/>
            <person name="Peres C."/>
            <person name="Harrison F.H."/>
            <person name="Gibson J."/>
            <person name="Harwood C.S."/>
        </authorList>
    </citation>
    <scope>NUCLEOTIDE SEQUENCE [LARGE SCALE GENOMIC DNA]</scope>
    <source>
        <strain evidence="12">ATCC BAA-98 / CGA009</strain>
    </source>
</reference>
<dbReference type="Proteomes" id="UP000001426">
    <property type="component" value="Chromosome"/>
</dbReference>
<dbReference type="Gene3D" id="3.80.30.20">
    <property type="entry name" value="tm_1862 like domain"/>
    <property type="match status" value="1"/>
</dbReference>
<evidence type="ECO:0000256" key="4">
    <source>
        <dbReference type="ARBA" id="ARBA00022691"/>
    </source>
</evidence>
<protein>
    <submittedName>
        <fullName evidence="11">Radical SAM protein</fullName>
    </submittedName>
</protein>
<dbReference type="InterPro" id="IPR036724">
    <property type="entry name" value="Cobalamin-bd_sf"/>
</dbReference>
<keyword evidence="7" id="KW-0411">Iron-sulfur</keyword>
<dbReference type="PROSITE" id="PS51918">
    <property type="entry name" value="RADICAL_SAM"/>
    <property type="match status" value="1"/>
</dbReference>
<accession>A0AAE9Y558</accession>
<keyword evidence="12" id="KW-1185">Reference proteome</keyword>
<keyword evidence="5" id="KW-0479">Metal-binding</keyword>
<gene>
    <name evidence="11" type="ORF">TX73_018400</name>
</gene>
<evidence type="ECO:0000256" key="2">
    <source>
        <dbReference type="ARBA" id="ARBA00022603"/>
    </source>
</evidence>
<evidence type="ECO:0000259" key="9">
    <source>
        <dbReference type="PROSITE" id="PS51332"/>
    </source>
</evidence>
<dbReference type="InterPro" id="IPR023404">
    <property type="entry name" value="rSAM_horseshoe"/>
</dbReference>
<dbReference type="PROSITE" id="PS51332">
    <property type="entry name" value="B12_BINDING"/>
    <property type="match status" value="1"/>
</dbReference>
<evidence type="ECO:0000259" key="10">
    <source>
        <dbReference type="PROSITE" id="PS51918"/>
    </source>
</evidence>
<dbReference type="GO" id="GO:0046872">
    <property type="term" value="F:metal ion binding"/>
    <property type="evidence" value="ECO:0007669"/>
    <property type="project" value="UniProtKB-KW"/>
</dbReference>
<organism evidence="11 12">
    <name type="scientific">Rhodopseudomonas palustris (strain ATCC BAA-98 / CGA009)</name>
    <dbReference type="NCBI Taxonomy" id="258594"/>
    <lineage>
        <taxon>Bacteria</taxon>
        <taxon>Pseudomonadati</taxon>
        <taxon>Pseudomonadota</taxon>
        <taxon>Alphaproteobacteria</taxon>
        <taxon>Hyphomicrobiales</taxon>
        <taxon>Nitrobacteraceae</taxon>
        <taxon>Rhodopseudomonas</taxon>
    </lineage>
</organism>
<feature type="domain" description="Radical SAM core" evidence="10">
    <location>
        <begin position="252"/>
        <end position="478"/>
    </location>
</feature>
<dbReference type="AlphaFoldDB" id="A0AAE9Y558"/>
<dbReference type="Gene3D" id="3.40.50.280">
    <property type="entry name" value="Cobalamin-binding domain"/>
    <property type="match status" value="1"/>
</dbReference>
<dbReference type="InterPro" id="IPR051198">
    <property type="entry name" value="BchE-like"/>
</dbReference>
<dbReference type="GO" id="GO:0031419">
    <property type="term" value="F:cobalamin binding"/>
    <property type="evidence" value="ECO:0007669"/>
    <property type="project" value="InterPro"/>
</dbReference>
<keyword evidence="6" id="KW-0408">Iron</keyword>
<evidence type="ECO:0000256" key="6">
    <source>
        <dbReference type="ARBA" id="ARBA00023004"/>
    </source>
</evidence>
<keyword evidence="3" id="KW-0808">Transferase</keyword>
<evidence type="ECO:0000256" key="8">
    <source>
        <dbReference type="SAM" id="MobiDB-lite"/>
    </source>
</evidence>
<dbReference type="SFLD" id="SFLDG01082">
    <property type="entry name" value="B12-binding_domain_containing"/>
    <property type="match status" value="1"/>
</dbReference>
<sequence length="633" mass="70421">MTKAAATISSASDDRVRIRAEFDRFAAARSLQRPSDLILIQPALVPQSYFDVTTARSGGYYNFPPVGLLYLAAAARAADPALGIHLIDINHQLLKAAHGDGFDYGLWRDLVRDAIKACATPHVGVSYMFGTTKPCFTEVIDLIRSEFPQVPVLCGGVQATFDYREILASGLCDIVARHEGEQQLIGYLGALAGNPDAVPVGMAFTEAGAIVELGAPPPDNPVNWDVTPFYDAIRIEEYHRYGGLGAFSRYVGADKPFATVLAARGCRARCTFCTVRNFNGFGLRQRTVQDVIDEVKHLVTDHGIRSIDWLDDDLLWDRERALALFRGLAEQVPGLEWTASNGLIAVAIDDEVMQAMVASGLRAFKIGVESGNDAMLKTIKKPTTKPKLRARAELFARYPQVFVSTNFIIGFPDETFGQMMDSYDLAVELASDWASFYICQPLKGTEMFSAFQSLGDARTKEERYDKTINPGRSAERGEFGYRFAPDRVLRTGWEVFEIDRGSVPDLEQQKEIWFSFNLIANFLDNPNFRPSGNAAKLARWIEAIHDGYPYDASMAAALAHAYHLLGDVKRHAHHRADFLRLTATSAYWQNRVAQFPELLVLAHLEQPPDWFTGPMPRGLTRPLPQPQRRQVHA</sequence>
<comment type="cofactor">
    <cofactor evidence="1">
        <name>[4Fe-4S] cluster</name>
        <dbReference type="ChEBI" id="CHEBI:49883"/>
    </cofactor>
</comment>
<dbReference type="SFLD" id="SFLDG01123">
    <property type="entry name" value="methyltransferase_(Class_B)"/>
    <property type="match status" value="1"/>
</dbReference>
<evidence type="ECO:0000256" key="7">
    <source>
        <dbReference type="ARBA" id="ARBA00023014"/>
    </source>
</evidence>
<feature type="domain" description="B12-binding" evidence="9">
    <location>
        <begin position="49"/>
        <end position="198"/>
    </location>
</feature>
<dbReference type="InterPro" id="IPR006158">
    <property type="entry name" value="Cobalamin-bd"/>
</dbReference>
<name>A0AAE9Y558_RHOPA</name>
<evidence type="ECO:0000256" key="5">
    <source>
        <dbReference type="ARBA" id="ARBA00022723"/>
    </source>
</evidence>
<dbReference type="InterPro" id="IPR058240">
    <property type="entry name" value="rSAM_sf"/>
</dbReference>
<dbReference type="InterPro" id="IPR006638">
    <property type="entry name" value="Elp3/MiaA/NifB-like_rSAM"/>
</dbReference>
<keyword evidence="4" id="KW-0949">S-adenosyl-L-methionine</keyword>
<dbReference type="GO" id="GO:0003824">
    <property type="term" value="F:catalytic activity"/>
    <property type="evidence" value="ECO:0007669"/>
    <property type="project" value="InterPro"/>
</dbReference>
<dbReference type="RefSeq" id="WP_042441209.1">
    <property type="nucleotide sequence ID" value="NZ_CP116810.1"/>
</dbReference>
<dbReference type="KEGG" id="rpa:TX73_018400"/>
<evidence type="ECO:0000313" key="11">
    <source>
        <dbReference type="EMBL" id="WCL93726.1"/>
    </source>
</evidence>
<proteinExistence type="predicted"/>
<dbReference type="GeneID" id="66894652"/>